<keyword evidence="4" id="KW-1185">Reference proteome</keyword>
<evidence type="ECO:0000313" key="4">
    <source>
        <dbReference type="Proteomes" id="UP001161409"/>
    </source>
</evidence>
<name>A0ABQ5U1I5_9PROT</name>
<sequence>MKIQKSMKIILVMLVSFTFGVSNVGAASDFFISPGADAQERLQEALIMAEPGQTIELASGIFRLTDGLSLDVENVTVIGQGMDSTILSFKGQQGGSEGLLVTSDQVVLKDFAVEDTKGDAIKAKGVDGIAMIRLRTEWTDGPKPTNGAYGLYPVQSTNVLIDGAVAIGASDAGIYVGQSDRIIVRNSRAEFNVAGLEIENSYNADVYDNIVTRNTGGLLVFDLPNLPQQGGHNVRFFRNKSFRNDTDNFAPEGNIVGIVPRGTGMIIMANENVEVFENEFYENDTMNIVVASYVDDFEDDTYKPTPKKIHIHHNRFGPSGTNPDTGEFGTIIRDTVGTPVPDIVWDGVLPLLQYIFFGQDEEDSLAIHDNEHTGGSRPFANADLIMHVLAPIFHSADFDMSAYAKSYPSLPEVKVEIRGRSADELVN</sequence>
<dbReference type="Proteomes" id="UP001161409">
    <property type="component" value="Unassembled WGS sequence"/>
</dbReference>
<protein>
    <recommendedName>
        <fullName evidence="2">Right handed beta helix domain-containing protein</fullName>
    </recommendedName>
</protein>
<evidence type="ECO:0000259" key="2">
    <source>
        <dbReference type="Pfam" id="PF13229"/>
    </source>
</evidence>
<feature type="chain" id="PRO_5045595551" description="Right handed beta helix domain-containing protein" evidence="1">
    <location>
        <begin position="27"/>
        <end position="427"/>
    </location>
</feature>
<proteinExistence type="predicted"/>
<feature type="domain" description="Right handed beta helix" evidence="2">
    <location>
        <begin position="95"/>
        <end position="221"/>
    </location>
</feature>
<dbReference type="SMART" id="SM00710">
    <property type="entry name" value="PbH1"/>
    <property type="match status" value="4"/>
</dbReference>
<evidence type="ECO:0000256" key="1">
    <source>
        <dbReference type="SAM" id="SignalP"/>
    </source>
</evidence>
<dbReference type="NCBIfam" id="TIGR03805">
    <property type="entry name" value="beta_helix_1"/>
    <property type="match status" value="1"/>
</dbReference>
<evidence type="ECO:0000313" key="3">
    <source>
        <dbReference type="EMBL" id="GLQ05536.1"/>
    </source>
</evidence>
<dbReference type="InterPro" id="IPR006626">
    <property type="entry name" value="PbH1"/>
</dbReference>
<keyword evidence="1" id="KW-0732">Signal</keyword>
<accession>A0ABQ5U1I5</accession>
<gene>
    <name evidence="3" type="ORF">GCM10007924_07570</name>
</gene>
<reference evidence="3" key="2">
    <citation type="submission" date="2023-01" db="EMBL/GenBank/DDBJ databases">
        <title>Draft genome sequence of Sneathiella chinensis strain NBRC 103408.</title>
        <authorList>
            <person name="Sun Q."/>
            <person name="Mori K."/>
        </authorList>
    </citation>
    <scope>NUCLEOTIDE SEQUENCE</scope>
    <source>
        <strain evidence="3">NBRC 103408</strain>
    </source>
</reference>
<dbReference type="InterPro" id="IPR012334">
    <property type="entry name" value="Pectin_lyas_fold"/>
</dbReference>
<dbReference type="Pfam" id="PF13229">
    <property type="entry name" value="Beta_helix"/>
    <property type="match status" value="1"/>
</dbReference>
<dbReference type="InterPro" id="IPR011050">
    <property type="entry name" value="Pectin_lyase_fold/virulence"/>
</dbReference>
<reference evidence="3" key="1">
    <citation type="journal article" date="2014" name="Int. J. Syst. Evol. Microbiol.">
        <title>Complete genome of a new Firmicutes species belonging to the dominant human colonic microbiota ('Ruminococcus bicirculans') reveals two chromosomes and a selective capacity to utilize plant glucans.</title>
        <authorList>
            <consortium name="NISC Comparative Sequencing Program"/>
            <person name="Wegmann U."/>
            <person name="Louis P."/>
            <person name="Goesmann A."/>
            <person name="Henrissat B."/>
            <person name="Duncan S.H."/>
            <person name="Flint H.J."/>
        </authorList>
    </citation>
    <scope>NUCLEOTIDE SEQUENCE</scope>
    <source>
        <strain evidence="3">NBRC 103408</strain>
    </source>
</reference>
<dbReference type="Gene3D" id="2.160.20.10">
    <property type="entry name" value="Single-stranded right-handed beta-helix, Pectin lyase-like"/>
    <property type="match status" value="1"/>
</dbReference>
<dbReference type="InterPro" id="IPR022442">
    <property type="entry name" value="SO_2930-like_dom"/>
</dbReference>
<dbReference type="EMBL" id="BSNF01000001">
    <property type="protein sequence ID" value="GLQ05536.1"/>
    <property type="molecule type" value="Genomic_DNA"/>
</dbReference>
<organism evidence="3 4">
    <name type="scientific">Sneathiella chinensis</name>
    <dbReference type="NCBI Taxonomy" id="349750"/>
    <lineage>
        <taxon>Bacteria</taxon>
        <taxon>Pseudomonadati</taxon>
        <taxon>Pseudomonadota</taxon>
        <taxon>Alphaproteobacteria</taxon>
        <taxon>Sneathiellales</taxon>
        <taxon>Sneathiellaceae</taxon>
        <taxon>Sneathiella</taxon>
    </lineage>
</organism>
<dbReference type="InterPro" id="IPR039448">
    <property type="entry name" value="Beta_helix"/>
</dbReference>
<comment type="caution">
    <text evidence="3">The sequence shown here is derived from an EMBL/GenBank/DDBJ whole genome shotgun (WGS) entry which is preliminary data.</text>
</comment>
<feature type="signal peptide" evidence="1">
    <location>
        <begin position="1"/>
        <end position="26"/>
    </location>
</feature>
<dbReference type="SUPFAM" id="SSF51126">
    <property type="entry name" value="Pectin lyase-like"/>
    <property type="match status" value="1"/>
</dbReference>